<proteinExistence type="predicted"/>
<organism evidence="2 3">
    <name type="scientific">Orbilia javanica</name>
    <dbReference type="NCBI Taxonomy" id="47235"/>
    <lineage>
        <taxon>Eukaryota</taxon>
        <taxon>Fungi</taxon>
        <taxon>Dikarya</taxon>
        <taxon>Ascomycota</taxon>
        <taxon>Pezizomycotina</taxon>
        <taxon>Orbiliomycetes</taxon>
        <taxon>Orbiliales</taxon>
        <taxon>Orbiliaceae</taxon>
        <taxon>Orbilia</taxon>
    </lineage>
</organism>
<name>A0AAN8RF15_9PEZI</name>
<evidence type="ECO:0000256" key="1">
    <source>
        <dbReference type="SAM" id="MobiDB-lite"/>
    </source>
</evidence>
<evidence type="ECO:0000313" key="2">
    <source>
        <dbReference type="EMBL" id="KAK6350486.1"/>
    </source>
</evidence>
<accession>A0AAN8RF15</accession>
<sequence length="102" mass="11198">MAKMRELESSPALVLARRQIFRCSNGGSESEREGSIGSLLSSRNPLTLRHPLLQHENAKYIHMAHTGTEVLGSYPEDGYEDPVTLPTAPDAASRSRHNAVEV</sequence>
<feature type="region of interest" description="Disordered" evidence="1">
    <location>
        <begin position="24"/>
        <end position="45"/>
    </location>
</feature>
<dbReference type="EMBL" id="JAVHNR010000002">
    <property type="protein sequence ID" value="KAK6350486.1"/>
    <property type="molecule type" value="Genomic_DNA"/>
</dbReference>
<protein>
    <submittedName>
        <fullName evidence="2">Uncharacterized protein</fullName>
    </submittedName>
</protein>
<gene>
    <name evidence="2" type="ORF">TWF718_003677</name>
</gene>
<dbReference type="Proteomes" id="UP001313282">
    <property type="component" value="Unassembled WGS sequence"/>
</dbReference>
<reference evidence="2 3" key="1">
    <citation type="submission" date="2019-10" db="EMBL/GenBank/DDBJ databases">
        <authorList>
            <person name="Palmer J.M."/>
        </authorList>
    </citation>
    <scope>NUCLEOTIDE SEQUENCE [LARGE SCALE GENOMIC DNA]</scope>
    <source>
        <strain evidence="2 3">TWF718</strain>
    </source>
</reference>
<evidence type="ECO:0000313" key="3">
    <source>
        <dbReference type="Proteomes" id="UP001313282"/>
    </source>
</evidence>
<dbReference type="AlphaFoldDB" id="A0AAN8RF15"/>
<keyword evidence="3" id="KW-1185">Reference proteome</keyword>
<feature type="region of interest" description="Disordered" evidence="1">
    <location>
        <begin position="70"/>
        <end position="102"/>
    </location>
</feature>
<comment type="caution">
    <text evidence="2">The sequence shown here is derived from an EMBL/GenBank/DDBJ whole genome shotgun (WGS) entry which is preliminary data.</text>
</comment>